<dbReference type="AlphaFoldDB" id="A0A2T2NTC8"/>
<dbReference type="EMBL" id="KZ678133">
    <property type="protein sequence ID" value="PSN68650.1"/>
    <property type="molecule type" value="Genomic_DNA"/>
</dbReference>
<evidence type="ECO:0000256" key="2">
    <source>
        <dbReference type="ARBA" id="ARBA00022801"/>
    </source>
</evidence>
<accession>A0A2T2NTC8</accession>
<proteinExistence type="inferred from homology"/>
<dbReference type="SUPFAM" id="SSF53474">
    <property type="entry name" value="alpha/beta-Hydrolases"/>
    <property type="match status" value="1"/>
</dbReference>
<protein>
    <recommendedName>
        <fullName evidence="3">Peptidase S33 tripeptidyl aminopeptidase-like C-terminal domain-containing protein</fullName>
    </recommendedName>
</protein>
<dbReference type="PANTHER" id="PTHR43248">
    <property type="entry name" value="2-SUCCINYL-6-HYDROXY-2,4-CYCLOHEXADIENE-1-CARBOXYLATE SYNTHASE"/>
    <property type="match status" value="1"/>
</dbReference>
<evidence type="ECO:0000256" key="1">
    <source>
        <dbReference type="ARBA" id="ARBA00010088"/>
    </source>
</evidence>
<evidence type="ECO:0000259" key="3">
    <source>
        <dbReference type="Pfam" id="PF08386"/>
    </source>
</evidence>
<reference evidence="4 5" key="1">
    <citation type="journal article" date="2018" name="Front. Microbiol.">
        <title>Genome-Wide Analysis of Corynespora cassiicola Leaf Fall Disease Putative Effectors.</title>
        <authorList>
            <person name="Lopez D."/>
            <person name="Ribeiro S."/>
            <person name="Label P."/>
            <person name="Fumanal B."/>
            <person name="Venisse J.S."/>
            <person name="Kohler A."/>
            <person name="de Oliveira R.R."/>
            <person name="Labutti K."/>
            <person name="Lipzen A."/>
            <person name="Lail K."/>
            <person name="Bauer D."/>
            <person name="Ohm R.A."/>
            <person name="Barry K.W."/>
            <person name="Spatafora J."/>
            <person name="Grigoriev I.V."/>
            <person name="Martin F.M."/>
            <person name="Pujade-Renaud V."/>
        </authorList>
    </citation>
    <scope>NUCLEOTIDE SEQUENCE [LARGE SCALE GENOMIC DNA]</scope>
    <source>
        <strain evidence="4 5">Philippines</strain>
    </source>
</reference>
<dbReference type="InterPro" id="IPR029058">
    <property type="entry name" value="AB_hydrolase_fold"/>
</dbReference>
<organism evidence="4 5">
    <name type="scientific">Corynespora cassiicola Philippines</name>
    <dbReference type="NCBI Taxonomy" id="1448308"/>
    <lineage>
        <taxon>Eukaryota</taxon>
        <taxon>Fungi</taxon>
        <taxon>Dikarya</taxon>
        <taxon>Ascomycota</taxon>
        <taxon>Pezizomycotina</taxon>
        <taxon>Dothideomycetes</taxon>
        <taxon>Pleosporomycetidae</taxon>
        <taxon>Pleosporales</taxon>
        <taxon>Corynesporascaceae</taxon>
        <taxon>Corynespora</taxon>
    </lineage>
</organism>
<comment type="similarity">
    <text evidence="1">Belongs to the peptidase S33 family.</text>
</comment>
<dbReference type="Gene3D" id="3.40.50.1820">
    <property type="entry name" value="alpha/beta hydrolase"/>
    <property type="match status" value="1"/>
</dbReference>
<name>A0A2T2NTC8_CORCC</name>
<sequence length="466" mass="50881">MPLQMLPRTFCLSILIQTAGNEHNFVGFDPRGVNNSGPNLSCFSGQDGTARLYDEDFGWTTDVNDPKALMRTWKDAGAFGDWCSQTHSGANSTAKYANTVATATDMLHYTELLAKSKGENPAESKLWYYGASYGTVLGSTFAALFPDRIGRMALDGVVDLEDYYQGRWQSNLPDADAAVGAFFTDCFNAGSSACDFWDSSAEAIEARFHAVMDKLAEEPMIVTNASVVAYPVVVTIEAFKGLLTSVPYQPTDFFPFLGRVLAQLEEGNAWRVARAVGLGRRSDQCSNEGIDDIQDVEPRQFIACTDANGRFNLSTFESFREHVELLVDESKYLGESWAAGTSVNCRNLNIRAPESQVFNGIPSANNTSTPILFLSTTLDPVTPLRAAEKMVKRFGGARLLVQDTVGHTTTAEASICTSNYIKQYLKDGSLPEEGVVCDAEAHPFKPTNATTASAEAITVLRKRHHV</sequence>
<keyword evidence="5" id="KW-1185">Reference proteome</keyword>
<dbReference type="GO" id="GO:0016787">
    <property type="term" value="F:hydrolase activity"/>
    <property type="evidence" value="ECO:0007669"/>
    <property type="project" value="UniProtKB-KW"/>
</dbReference>
<dbReference type="Proteomes" id="UP000240883">
    <property type="component" value="Unassembled WGS sequence"/>
</dbReference>
<dbReference type="STRING" id="1448308.A0A2T2NTC8"/>
<keyword evidence="2" id="KW-0378">Hydrolase</keyword>
<dbReference type="InterPro" id="IPR013595">
    <property type="entry name" value="Pept_S33_TAP-like_C"/>
</dbReference>
<evidence type="ECO:0000313" key="5">
    <source>
        <dbReference type="Proteomes" id="UP000240883"/>
    </source>
</evidence>
<gene>
    <name evidence="4" type="ORF">BS50DRAFT_663296</name>
</gene>
<dbReference type="Pfam" id="PF08386">
    <property type="entry name" value="Abhydrolase_4"/>
    <property type="match status" value="1"/>
</dbReference>
<dbReference type="OrthoDB" id="425534at2759"/>
<feature type="domain" description="Peptidase S33 tripeptidyl aminopeptidase-like C-terminal" evidence="3">
    <location>
        <begin position="333"/>
        <end position="437"/>
    </location>
</feature>
<dbReference type="InterPro" id="IPR051601">
    <property type="entry name" value="Serine_prot/Carboxylest_S33"/>
</dbReference>
<dbReference type="PANTHER" id="PTHR43248:SF25">
    <property type="entry name" value="AB HYDROLASE-1 DOMAIN-CONTAINING PROTEIN-RELATED"/>
    <property type="match status" value="1"/>
</dbReference>
<evidence type="ECO:0000313" key="4">
    <source>
        <dbReference type="EMBL" id="PSN68650.1"/>
    </source>
</evidence>